<comment type="similarity">
    <text evidence="2">Belongs to the HPr family.</text>
</comment>
<proteinExistence type="inferred from homology"/>
<evidence type="ECO:0000256" key="1">
    <source>
        <dbReference type="ARBA" id="ARBA00004496"/>
    </source>
</evidence>
<keyword evidence="6" id="KW-0813">Transport</keyword>
<reference evidence="6 7" key="1">
    <citation type="submission" date="2015-11" db="EMBL/GenBank/DDBJ databases">
        <title>Genomic analysis of 38 Legionella species identifies large and diverse effector repertoires.</title>
        <authorList>
            <person name="Burstein D."/>
            <person name="Amaro F."/>
            <person name="Zusman T."/>
            <person name="Lifshitz Z."/>
            <person name="Cohen O."/>
            <person name="Gilbert J.A."/>
            <person name="Pupko T."/>
            <person name="Shuman H.A."/>
            <person name="Segal G."/>
        </authorList>
    </citation>
    <scope>NUCLEOTIDE SEQUENCE [LARGE SCALE GENOMIC DNA]</scope>
    <source>
        <strain evidence="6 7">WA-270A-C2</strain>
    </source>
</reference>
<organism evidence="6 7">
    <name type="scientific">Legionella rubrilucens</name>
    <dbReference type="NCBI Taxonomy" id="458"/>
    <lineage>
        <taxon>Bacteria</taxon>
        <taxon>Pseudomonadati</taxon>
        <taxon>Pseudomonadota</taxon>
        <taxon>Gammaproteobacteria</taxon>
        <taxon>Legionellales</taxon>
        <taxon>Legionellaceae</taxon>
        <taxon>Legionella</taxon>
    </lineage>
</organism>
<dbReference type="CDD" id="cd00367">
    <property type="entry name" value="PTS-HPr_like"/>
    <property type="match status" value="1"/>
</dbReference>
<dbReference type="AlphaFoldDB" id="A0A0W0XUD9"/>
<gene>
    <name evidence="6" type="primary">ptsH</name>
    <name evidence="6" type="ORF">Lrub_0844</name>
</gene>
<dbReference type="PROSITE" id="PS51350">
    <property type="entry name" value="PTS_HPR_DOM"/>
    <property type="match status" value="1"/>
</dbReference>
<dbReference type="GO" id="GO:0009401">
    <property type="term" value="P:phosphoenolpyruvate-dependent sugar phosphotransferase system"/>
    <property type="evidence" value="ECO:0007669"/>
    <property type="project" value="UniProtKB-KW"/>
</dbReference>
<comment type="caution">
    <text evidence="6">The sequence shown here is derived from an EMBL/GenBank/DDBJ whole genome shotgun (WGS) entry which is preliminary data.</text>
</comment>
<dbReference type="SUPFAM" id="SSF55594">
    <property type="entry name" value="HPr-like"/>
    <property type="match status" value="1"/>
</dbReference>
<dbReference type="Proteomes" id="UP000054608">
    <property type="component" value="Unassembled WGS sequence"/>
</dbReference>
<protein>
    <submittedName>
        <fullName evidence="6">Sugar transport PTS system phosphocarrier HPr protein</fullName>
    </submittedName>
</protein>
<dbReference type="GO" id="GO:0005737">
    <property type="term" value="C:cytoplasm"/>
    <property type="evidence" value="ECO:0007669"/>
    <property type="project" value="UniProtKB-SubCell"/>
</dbReference>
<dbReference type="InterPro" id="IPR050399">
    <property type="entry name" value="HPr"/>
</dbReference>
<accession>A0A0W0XUD9</accession>
<keyword evidence="7" id="KW-1185">Reference proteome</keyword>
<dbReference type="NCBIfam" id="TIGR01003">
    <property type="entry name" value="PTS_HPr_family"/>
    <property type="match status" value="1"/>
</dbReference>
<dbReference type="PRINTS" id="PR00107">
    <property type="entry name" value="PHOSPHOCPHPR"/>
</dbReference>
<dbReference type="PROSITE" id="PS00589">
    <property type="entry name" value="PTS_HPR_SER"/>
    <property type="match status" value="1"/>
</dbReference>
<evidence type="ECO:0000256" key="2">
    <source>
        <dbReference type="ARBA" id="ARBA00010736"/>
    </source>
</evidence>
<evidence type="ECO:0000259" key="5">
    <source>
        <dbReference type="PROSITE" id="PS51350"/>
    </source>
</evidence>
<keyword evidence="3" id="KW-0963">Cytoplasm</keyword>
<evidence type="ECO:0000256" key="4">
    <source>
        <dbReference type="ARBA" id="ARBA00022683"/>
    </source>
</evidence>
<comment type="subcellular location">
    <subcellularLocation>
        <location evidence="1">Cytoplasm</location>
    </subcellularLocation>
</comment>
<dbReference type="PROSITE" id="PS00369">
    <property type="entry name" value="PTS_HPR_HIS"/>
    <property type="match status" value="1"/>
</dbReference>
<dbReference type="InterPro" id="IPR001020">
    <property type="entry name" value="PTS_HPr_His_P_site"/>
</dbReference>
<dbReference type="InterPro" id="IPR002114">
    <property type="entry name" value="PTS_HPr_Ser_P_site"/>
</dbReference>
<dbReference type="STRING" id="458.Lrub_0844"/>
<dbReference type="PANTHER" id="PTHR33705">
    <property type="entry name" value="PHOSPHOCARRIER PROTEIN HPR"/>
    <property type="match status" value="1"/>
</dbReference>
<sequence length="106" mass="11541">MRCGIETNPRACYIDGAMIKTTVTIINKLGLHARASAKFVSTASKFQSHIDVTKGSQTINGKSIMGVMMLAASKGTELTLQMEGPDEEHMEQALVELINNRFGEPE</sequence>
<name>A0A0W0XUD9_9GAMM</name>
<keyword evidence="4" id="KW-0598">Phosphotransferase system</keyword>
<dbReference type="InterPro" id="IPR035895">
    <property type="entry name" value="HPr-like_sf"/>
</dbReference>
<dbReference type="InterPro" id="IPR000032">
    <property type="entry name" value="HPr-like"/>
</dbReference>
<dbReference type="Pfam" id="PF00381">
    <property type="entry name" value="PTS-HPr"/>
    <property type="match status" value="1"/>
</dbReference>
<evidence type="ECO:0000256" key="3">
    <source>
        <dbReference type="ARBA" id="ARBA00022490"/>
    </source>
</evidence>
<dbReference type="PATRIC" id="fig|458.5.peg.876"/>
<evidence type="ECO:0000313" key="7">
    <source>
        <dbReference type="Proteomes" id="UP000054608"/>
    </source>
</evidence>
<dbReference type="PANTHER" id="PTHR33705:SF2">
    <property type="entry name" value="PHOSPHOCARRIER PROTEIN NPR"/>
    <property type="match status" value="1"/>
</dbReference>
<feature type="domain" description="HPr" evidence="5">
    <location>
        <begin position="18"/>
        <end position="105"/>
    </location>
</feature>
<evidence type="ECO:0000313" key="6">
    <source>
        <dbReference type="EMBL" id="KTD48493.1"/>
    </source>
</evidence>
<dbReference type="EMBL" id="LNYT01000007">
    <property type="protein sequence ID" value="KTD48493.1"/>
    <property type="molecule type" value="Genomic_DNA"/>
</dbReference>
<keyword evidence="6" id="KW-0762">Sugar transport</keyword>
<dbReference type="Gene3D" id="3.30.1340.10">
    <property type="entry name" value="HPr-like"/>
    <property type="match status" value="1"/>
</dbReference>